<gene>
    <name evidence="2" type="ORF">BK666_19825</name>
</gene>
<dbReference type="OrthoDB" id="6981790at2"/>
<keyword evidence="1" id="KW-1133">Transmembrane helix</keyword>
<proteinExistence type="predicted"/>
<accession>A0A423JZH2</accession>
<evidence type="ECO:0000313" key="3">
    <source>
        <dbReference type="Proteomes" id="UP000285349"/>
    </source>
</evidence>
<organism evidence="2 3">
    <name type="scientific">Pseudomonas frederiksbergensis</name>
    <dbReference type="NCBI Taxonomy" id="104087"/>
    <lineage>
        <taxon>Bacteria</taxon>
        <taxon>Pseudomonadati</taxon>
        <taxon>Pseudomonadota</taxon>
        <taxon>Gammaproteobacteria</taxon>
        <taxon>Pseudomonadales</taxon>
        <taxon>Pseudomonadaceae</taxon>
        <taxon>Pseudomonas</taxon>
    </lineage>
</organism>
<dbReference type="Proteomes" id="UP000285349">
    <property type="component" value="Unassembled WGS sequence"/>
</dbReference>
<evidence type="ECO:0000256" key="1">
    <source>
        <dbReference type="SAM" id="Phobius"/>
    </source>
</evidence>
<reference evidence="2 3" key="1">
    <citation type="submission" date="2016-10" db="EMBL/GenBank/DDBJ databases">
        <title>Comparative genome analysis of multiple Pseudomonas spp. focuses on biocontrol and plant growth promoting traits.</title>
        <authorList>
            <person name="Tao X.-Y."/>
            <person name="Taylor C.G."/>
        </authorList>
    </citation>
    <scope>NUCLEOTIDE SEQUENCE [LARGE SCALE GENOMIC DNA]</scope>
    <source>
        <strain evidence="2 3">37A10</strain>
    </source>
</reference>
<dbReference type="AlphaFoldDB" id="A0A423JZH2"/>
<sequence>MTDFCKCKCTSQNSLSVFLQNYVGHFVTLLAVVITVIGGFLTFNHQWEMNRHDRLVSDAHKVSDDLTVLLFSDLKYLKVLNDSVSKGESWEEFLQGPYAEYLARKEVWRRDVIIMHYKVERYFGGDIANDLINTEKLISGASYEDLSSPSPCATTADAERSLMVTSDVIECQVRMAAYLKMKLSKDSDDVFGDITRDISLSRSNAENMRLYDRNIVSYIRAVNSRLTSLGEVSVQPLIEK</sequence>
<keyword evidence="1" id="KW-0472">Membrane</keyword>
<comment type="caution">
    <text evidence="2">The sequence shown here is derived from an EMBL/GenBank/DDBJ whole genome shotgun (WGS) entry which is preliminary data.</text>
</comment>
<name>A0A423JZH2_9PSED</name>
<evidence type="ECO:0000313" key="2">
    <source>
        <dbReference type="EMBL" id="RON43340.1"/>
    </source>
</evidence>
<keyword evidence="1" id="KW-0812">Transmembrane</keyword>
<feature type="transmembrane region" description="Helical" evidence="1">
    <location>
        <begin position="22"/>
        <end position="43"/>
    </location>
</feature>
<dbReference type="EMBL" id="MOBQ01000024">
    <property type="protein sequence ID" value="RON43340.1"/>
    <property type="molecule type" value="Genomic_DNA"/>
</dbReference>
<protein>
    <submittedName>
        <fullName evidence="2">Uncharacterized protein</fullName>
    </submittedName>
</protein>
<dbReference type="RefSeq" id="WP_123512358.1">
    <property type="nucleotide sequence ID" value="NZ_MOBQ01000024.1"/>
</dbReference>